<feature type="coiled-coil region" evidence="6">
    <location>
        <begin position="31"/>
        <end position="107"/>
    </location>
</feature>
<dbReference type="Pfam" id="PF07106">
    <property type="entry name" value="WHD_TBPIP"/>
    <property type="match status" value="1"/>
</dbReference>
<dbReference type="GO" id="GO:0000794">
    <property type="term" value="C:condensed nuclear chromosome"/>
    <property type="evidence" value="ECO:0007669"/>
    <property type="project" value="TreeGrafter"/>
</dbReference>
<dbReference type="GO" id="GO:0010774">
    <property type="term" value="P:meiotic strand invasion involved in reciprocal meiotic recombination"/>
    <property type="evidence" value="ECO:0007669"/>
    <property type="project" value="TreeGrafter"/>
</dbReference>
<evidence type="ECO:0000259" key="7">
    <source>
        <dbReference type="Pfam" id="PF07106"/>
    </source>
</evidence>
<keyword evidence="6" id="KW-0175">Coiled coil</keyword>
<keyword evidence="4" id="KW-0539">Nucleus</keyword>
<dbReference type="InterPro" id="IPR010776">
    <property type="entry name" value="Hop2_WH_dom"/>
</dbReference>
<evidence type="ECO:0000256" key="4">
    <source>
        <dbReference type="ARBA" id="ARBA00023242"/>
    </source>
</evidence>
<dbReference type="GO" id="GO:0007129">
    <property type="term" value="P:homologous chromosome pairing at meiosis"/>
    <property type="evidence" value="ECO:0007669"/>
    <property type="project" value="TreeGrafter"/>
</dbReference>
<dbReference type="GeneID" id="17351088"/>
<dbReference type="PANTHER" id="PTHR15938">
    <property type="entry name" value="TBP-1 INTERACTING PROTEIN"/>
    <property type="match status" value="1"/>
</dbReference>
<reference evidence="8 9" key="1">
    <citation type="journal article" date="2010" name="Plant Cell">
        <title>The Chlorella variabilis NC64A genome reveals adaptation to photosymbiosis, coevolution with viruses, and cryptic sex.</title>
        <authorList>
            <person name="Blanc G."/>
            <person name="Duncan G."/>
            <person name="Agarkova I."/>
            <person name="Borodovsky M."/>
            <person name="Gurnon J."/>
            <person name="Kuo A."/>
            <person name="Lindquist E."/>
            <person name="Lucas S."/>
            <person name="Pangilinan J."/>
            <person name="Polle J."/>
            <person name="Salamov A."/>
            <person name="Terry A."/>
            <person name="Yamada T."/>
            <person name="Dunigan D.D."/>
            <person name="Grigoriev I.V."/>
            <person name="Claverie J.M."/>
            <person name="Van Etten J.L."/>
        </authorList>
    </citation>
    <scope>NUCLEOTIDE SEQUENCE [LARGE SCALE GENOMIC DNA]</scope>
    <source>
        <strain evidence="8 9">NC64A</strain>
    </source>
</reference>
<evidence type="ECO:0000256" key="5">
    <source>
        <dbReference type="ARBA" id="ARBA00023254"/>
    </source>
</evidence>
<keyword evidence="9" id="KW-1185">Reference proteome</keyword>
<dbReference type="STRING" id="554065.E1ZR73"/>
<dbReference type="GO" id="GO:0003690">
    <property type="term" value="F:double-stranded DNA binding"/>
    <property type="evidence" value="ECO:0007669"/>
    <property type="project" value="TreeGrafter"/>
</dbReference>
<protein>
    <recommendedName>
        <fullName evidence="7">Homologous-pairing protein 2 winged helix domain-containing protein</fullName>
    </recommendedName>
</protein>
<evidence type="ECO:0000313" key="9">
    <source>
        <dbReference type="Proteomes" id="UP000008141"/>
    </source>
</evidence>
<dbReference type="InterPro" id="IPR036388">
    <property type="entry name" value="WH-like_DNA-bd_sf"/>
</dbReference>
<dbReference type="OMA" id="QKYHREW"/>
<dbReference type="GO" id="GO:0120230">
    <property type="term" value="F:recombinase activator activity"/>
    <property type="evidence" value="ECO:0007669"/>
    <property type="project" value="TreeGrafter"/>
</dbReference>
<evidence type="ECO:0000256" key="6">
    <source>
        <dbReference type="SAM" id="Coils"/>
    </source>
</evidence>
<dbReference type="AlphaFoldDB" id="E1ZR73"/>
<accession>E1ZR73</accession>
<keyword evidence="3" id="KW-0233">DNA recombination</keyword>
<evidence type="ECO:0000256" key="3">
    <source>
        <dbReference type="ARBA" id="ARBA00023172"/>
    </source>
</evidence>
<evidence type="ECO:0000256" key="2">
    <source>
        <dbReference type="ARBA" id="ARBA00007922"/>
    </source>
</evidence>
<dbReference type="Gene3D" id="1.10.10.10">
    <property type="entry name" value="Winged helix-like DNA-binding domain superfamily/Winged helix DNA-binding domain"/>
    <property type="match status" value="1"/>
</dbReference>
<keyword evidence="5" id="KW-0469">Meiosis</keyword>
<dbReference type="OrthoDB" id="272266at2759"/>
<name>E1ZR73_CHLVA</name>
<dbReference type="KEGG" id="cvr:CHLNCDRAFT_139916"/>
<dbReference type="RefSeq" id="XP_005843785.1">
    <property type="nucleotide sequence ID" value="XM_005843723.1"/>
</dbReference>
<evidence type="ECO:0000313" key="8">
    <source>
        <dbReference type="EMBL" id="EFN51683.1"/>
    </source>
</evidence>
<organism evidence="9">
    <name type="scientific">Chlorella variabilis</name>
    <name type="common">Green alga</name>
    <dbReference type="NCBI Taxonomy" id="554065"/>
    <lineage>
        <taxon>Eukaryota</taxon>
        <taxon>Viridiplantae</taxon>
        <taxon>Chlorophyta</taxon>
        <taxon>core chlorophytes</taxon>
        <taxon>Trebouxiophyceae</taxon>
        <taxon>Chlorellales</taxon>
        <taxon>Chlorellaceae</taxon>
        <taxon>Chlorella clade</taxon>
        <taxon>Chlorella</taxon>
    </lineage>
</organism>
<dbReference type="eggNOG" id="KOG4603">
    <property type="taxonomic scope" value="Eukaryota"/>
</dbReference>
<comment type="similarity">
    <text evidence="2">Belongs to the HOP2 family.</text>
</comment>
<dbReference type="GO" id="GO:0120231">
    <property type="term" value="C:DNA recombinase auxiliary factor complex"/>
    <property type="evidence" value="ECO:0007669"/>
    <property type="project" value="TreeGrafter"/>
</dbReference>
<feature type="domain" description="Homologous-pairing protein 2 winged helix" evidence="7">
    <location>
        <begin position="2"/>
        <end position="59"/>
    </location>
</feature>
<dbReference type="InParanoid" id="E1ZR73"/>
<sequence>MAEDQVLQLVKGQNRPYNGVADMLATKGVKKVAAERALEALVAQNKLVRKEFGKQKLYIPSQEGLAALTPQEAAAKQARLAELQAACRAEEEAVAALRKEVAAARSVLTAEQMREQIGQLGAQSKQQGEKLARLRGAGARLVSAAEVQKAERTLGELHDAWARHRRQFRAVWDCVSEGLEGKEEALFEEMGVESDRAVGADFEGCRALAQPLKKARVVLAPRQ</sequence>
<proteinExistence type="inferred from homology"/>
<comment type="subcellular location">
    <subcellularLocation>
        <location evidence="1">Nucleus</location>
    </subcellularLocation>
</comment>
<dbReference type="EMBL" id="GL433861">
    <property type="protein sequence ID" value="EFN51683.1"/>
    <property type="molecule type" value="Genomic_DNA"/>
</dbReference>
<dbReference type="FunCoup" id="E1ZR73">
    <property type="interactions" value="943"/>
</dbReference>
<dbReference type="GO" id="GO:0000709">
    <property type="term" value="P:meiotic joint molecule formation"/>
    <property type="evidence" value="ECO:0007669"/>
    <property type="project" value="TreeGrafter"/>
</dbReference>
<dbReference type="PANTHER" id="PTHR15938:SF0">
    <property type="entry name" value="HOMOLOGOUS-PAIRING PROTEIN 2 HOMOLOG"/>
    <property type="match status" value="1"/>
</dbReference>
<dbReference type="Proteomes" id="UP000008141">
    <property type="component" value="Unassembled WGS sequence"/>
</dbReference>
<gene>
    <name evidence="8" type="ORF">CHLNCDRAFT_139916</name>
</gene>
<evidence type="ECO:0000256" key="1">
    <source>
        <dbReference type="ARBA" id="ARBA00004123"/>
    </source>
</evidence>